<dbReference type="EMBL" id="JABSTU010005371">
    <property type="protein sequence ID" value="KAH7944708.1"/>
    <property type="molecule type" value="Genomic_DNA"/>
</dbReference>
<comment type="caution">
    <text evidence="1">The sequence shown here is derived from an EMBL/GenBank/DDBJ whole genome shotgun (WGS) entry which is preliminary data.</text>
</comment>
<sequence>MEIKLYILQYKGAFPVSSAVSHNWSLVTRAAHFVTGTRHQYCASALEVVHWSPAVVAEVQELASIDKNEAVSRIQNSLKSFSEVDDFMCTAGVVKWGVNCGTHDDCRMQLTDLNRDWWLHIRKYLTVGDS</sequence>
<keyword evidence="2" id="KW-1185">Reference proteome</keyword>
<evidence type="ECO:0000313" key="2">
    <source>
        <dbReference type="Proteomes" id="UP000821866"/>
    </source>
</evidence>
<reference evidence="1" key="2">
    <citation type="submission" date="2021-09" db="EMBL/GenBank/DDBJ databases">
        <authorList>
            <person name="Jia N."/>
            <person name="Wang J."/>
            <person name="Shi W."/>
            <person name="Du L."/>
            <person name="Sun Y."/>
            <person name="Zhan W."/>
            <person name="Jiang J."/>
            <person name="Wang Q."/>
            <person name="Zhang B."/>
            <person name="Ji P."/>
            <person name="Sakyi L.B."/>
            <person name="Cui X."/>
            <person name="Yuan T."/>
            <person name="Jiang B."/>
            <person name="Yang W."/>
            <person name="Lam T.T.-Y."/>
            <person name="Chang Q."/>
            <person name="Ding S."/>
            <person name="Wang X."/>
            <person name="Zhu J."/>
            <person name="Ruan X."/>
            <person name="Zhao L."/>
            <person name="Wei J."/>
            <person name="Que T."/>
            <person name="Du C."/>
            <person name="Cheng J."/>
            <person name="Dai P."/>
            <person name="Han X."/>
            <person name="Huang E."/>
            <person name="Gao Y."/>
            <person name="Liu J."/>
            <person name="Shao H."/>
            <person name="Ye R."/>
            <person name="Li L."/>
            <person name="Wei W."/>
            <person name="Wang X."/>
            <person name="Wang C."/>
            <person name="Huo Q."/>
            <person name="Li W."/>
            <person name="Guo W."/>
            <person name="Chen H."/>
            <person name="Chen S."/>
            <person name="Zhou L."/>
            <person name="Zhou L."/>
            <person name="Ni X."/>
            <person name="Tian J."/>
            <person name="Zhou Y."/>
            <person name="Sheng Y."/>
            <person name="Liu T."/>
            <person name="Pan Y."/>
            <person name="Xia L."/>
            <person name="Li J."/>
            <person name="Zhao F."/>
            <person name="Cao W."/>
        </authorList>
    </citation>
    <scope>NUCLEOTIDE SEQUENCE</scope>
    <source>
        <strain evidence="1">Rmic-2018</strain>
        <tissue evidence="1">Larvae</tissue>
    </source>
</reference>
<accession>A0A9J6CWN7</accession>
<name>A0A9J6CWN7_RHIMP</name>
<reference evidence="1" key="1">
    <citation type="journal article" date="2020" name="Cell">
        <title>Large-Scale Comparative Analyses of Tick Genomes Elucidate Their Genetic Diversity and Vector Capacities.</title>
        <authorList>
            <consortium name="Tick Genome and Microbiome Consortium (TIGMIC)"/>
            <person name="Jia N."/>
            <person name="Wang J."/>
            <person name="Shi W."/>
            <person name="Du L."/>
            <person name="Sun Y."/>
            <person name="Zhan W."/>
            <person name="Jiang J.F."/>
            <person name="Wang Q."/>
            <person name="Zhang B."/>
            <person name="Ji P."/>
            <person name="Bell-Sakyi L."/>
            <person name="Cui X.M."/>
            <person name="Yuan T.T."/>
            <person name="Jiang B.G."/>
            <person name="Yang W.F."/>
            <person name="Lam T.T."/>
            <person name="Chang Q.C."/>
            <person name="Ding S.J."/>
            <person name="Wang X.J."/>
            <person name="Zhu J.G."/>
            <person name="Ruan X.D."/>
            <person name="Zhao L."/>
            <person name="Wei J.T."/>
            <person name="Ye R.Z."/>
            <person name="Que T.C."/>
            <person name="Du C.H."/>
            <person name="Zhou Y.H."/>
            <person name="Cheng J.X."/>
            <person name="Dai P.F."/>
            <person name="Guo W.B."/>
            <person name="Han X.H."/>
            <person name="Huang E.J."/>
            <person name="Li L.F."/>
            <person name="Wei W."/>
            <person name="Gao Y.C."/>
            <person name="Liu J.Z."/>
            <person name="Shao H.Z."/>
            <person name="Wang X."/>
            <person name="Wang C.C."/>
            <person name="Yang T.C."/>
            <person name="Huo Q.B."/>
            <person name="Li W."/>
            <person name="Chen H.Y."/>
            <person name="Chen S.E."/>
            <person name="Zhou L.G."/>
            <person name="Ni X.B."/>
            <person name="Tian J.H."/>
            <person name="Sheng Y."/>
            <person name="Liu T."/>
            <person name="Pan Y.S."/>
            <person name="Xia L.Y."/>
            <person name="Li J."/>
            <person name="Zhao F."/>
            <person name="Cao W.C."/>
        </authorList>
    </citation>
    <scope>NUCLEOTIDE SEQUENCE</scope>
    <source>
        <strain evidence="1">Rmic-2018</strain>
    </source>
</reference>
<organism evidence="1 2">
    <name type="scientific">Rhipicephalus microplus</name>
    <name type="common">Cattle tick</name>
    <name type="synonym">Boophilus microplus</name>
    <dbReference type="NCBI Taxonomy" id="6941"/>
    <lineage>
        <taxon>Eukaryota</taxon>
        <taxon>Metazoa</taxon>
        <taxon>Ecdysozoa</taxon>
        <taxon>Arthropoda</taxon>
        <taxon>Chelicerata</taxon>
        <taxon>Arachnida</taxon>
        <taxon>Acari</taxon>
        <taxon>Parasitiformes</taxon>
        <taxon>Ixodida</taxon>
        <taxon>Ixodoidea</taxon>
        <taxon>Ixodidae</taxon>
        <taxon>Rhipicephalinae</taxon>
        <taxon>Rhipicephalus</taxon>
        <taxon>Boophilus</taxon>
    </lineage>
</organism>
<protein>
    <submittedName>
        <fullName evidence="1">Uncharacterized protein</fullName>
    </submittedName>
</protein>
<dbReference type="Proteomes" id="UP000821866">
    <property type="component" value="Unassembled WGS sequence"/>
</dbReference>
<proteinExistence type="predicted"/>
<dbReference type="AlphaFoldDB" id="A0A9J6CWN7"/>
<gene>
    <name evidence="1" type="ORF">HPB51_028570</name>
</gene>
<evidence type="ECO:0000313" key="1">
    <source>
        <dbReference type="EMBL" id="KAH7944708.1"/>
    </source>
</evidence>